<accession>A0A510E6B7</accession>
<accession>A0A510DYB5</accession>
<dbReference type="STRING" id="1294262.GCA_001316085_01443"/>
<gene>
    <name evidence="8" type="ORF">IC006_2557</name>
    <name evidence="9" type="ORF">IC007_2571</name>
</gene>
<dbReference type="KEGG" id="step:IC006_2557"/>
<dbReference type="Proteomes" id="UP000325030">
    <property type="component" value="Chromosome"/>
</dbReference>
<evidence type="ECO:0000256" key="1">
    <source>
        <dbReference type="ARBA" id="ARBA00022598"/>
    </source>
</evidence>
<dbReference type="Gene3D" id="3.10.20.70">
    <property type="entry name" value="Glutamine synthetase, N-terminal domain"/>
    <property type="match status" value="1"/>
</dbReference>
<keyword evidence="1" id="KW-0436">Ligase</keyword>
<dbReference type="GO" id="GO:0004356">
    <property type="term" value="F:glutamine synthetase activity"/>
    <property type="evidence" value="ECO:0007669"/>
    <property type="project" value="InterPro"/>
</dbReference>
<dbReference type="EMBL" id="AP018929">
    <property type="protein sequence ID" value="BBG25222.1"/>
    <property type="molecule type" value="Genomic_DNA"/>
</dbReference>
<dbReference type="AlphaFoldDB" id="A0A510DYB5"/>
<evidence type="ECO:0000313" key="8">
    <source>
        <dbReference type="EMBL" id="BBG25222.1"/>
    </source>
</evidence>
<dbReference type="GO" id="GO:0005524">
    <property type="term" value="F:ATP binding"/>
    <property type="evidence" value="ECO:0007669"/>
    <property type="project" value="UniProtKB-KW"/>
</dbReference>
<feature type="domain" description="GS beta-grasp" evidence="6">
    <location>
        <begin position="17"/>
        <end position="106"/>
    </location>
</feature>
<comment type="similarity">
    <text evidence="4 5">Belongs to the glutamine synthetase family.</text>
</comment>
<dbReference type="SUPFAM" id="SSF55931">
    <property type="entry name" value="Glutamine synthetase/guanido kinase"/>
    <property type="match status" value="1"/>
</dbReference>
<dbReference type="InterPro" id="IPR014746">
    <property type="entry name" value="Gln_synth/guanido_kin_cat_dom"/>
</dbReference>
<dbReference type="PROSITE" id="PS51986">
    <property type="entry name" value="GS_BETA_GRASP"/>
    <property type="match status" value="1"/>
</dbReference>
<proteinExistence type="inferred from homology"/>
<evidence type="ECO:0000256" key="5">
    <source>
        <dbReference type="RuleBase" id="RU000384"/>
    </source>
</evidence>
<keyword evidence="10" id="KW-1185">Reference proteome</keyword>
<name>A0A510DYB5_9CREN</name>
<dbReference type="InterPro" id="IPR008146">
    <property type="entry name" value="Gln_synth_cat_dom"/>
</dbReference>
<dbReference type="InterPro" id="IPR036651">
    <property type="entry name" value="Gln_synt_N_sf"/>
</dbReference>
<dbReference type="EMBL" id="AP018930">
    <property type="protein sequence ID" value="BBG28016.1"/>
    <property type="molecule type" value="Genomic_DNA"/>
</dbReference>
<dbReference type="PANTHER" id="PTHR43785:SF12">
    <property type="entry name" value="TYPE-1 GLUTAMINE SYNTHETASE 2"/>
    <property type="match status" value="1"/>
</dbReference>
<evidence type="ECO:0000259" key="6">
    <source>
        <dbReference type="PROSITE" id="PS51986"/>
    </source>
</evidence>
<dbReference type="PANTHER" id="PTHR43785">
    <property type="entry name" value="GAMMA-GLUTAMYLPUTRESCINE SYNTHETASE"/>
    <property type="match status" value="1"/>
</dbReference>
<evidence type="ECO:0000313" key="10">
    <source>
        <dbReference type="Proteomes" id="UP000322983"/>
    </source>
</evidence>
<dbReference type="Gene3D" id="3.30.590.10">
    <property type="entry name" value="Glutamine synthetase/guanido kinase, catalytic domain"/>
    <property type="match status" value="1"/>
</dbReference>
<dbReference type="PROSITE" id="PS51987">
    <property type="entry name" value="GS_CATALYTIC"/>
    <property type="match status" value="1"/>
</dbReference>
<evidence type="ECO:0000256" key="3">
    <source>
        <dbReference type="ARBA" id="ARBA00022840"/>
    </source>
</evidence>
<dbReference type="InterPro" id="IPR008147">
    <property type="entry name" value="Gln_synt_N"/>
</dbReference>
<dbReference type="Pfam" id="PF00120">
    <property type="entry name" value="Gln-synt_C"/>
    <property type="match status" value="1"/>
</dbReference>
<reference evidence="11" key="1">
    <citation type="submission" date="2018-09" db="EMBL/GenBank/DDBJ databases">
        <title>Complete Genome Sequencing of Sulfolobus sp. JCM 16834.</title>
        <authorList>
            <person name="Kato S."/>
            <person name="Itoh T."/>
            <person name="Ohkuma M."/>
        </authorList>
    </citation>
    <scope>NUCLEOTIDE SEQUENCE [LARGE SCALE GENOMIC DNA]</scope>
    <source>
        <strain evidence="11">IC-007</strain>
    </source>
</reference>
<dbReference type="SMART" id="SM01230">
    <property type="entry name" value="Gln-synt_C"/>
    <property type="match status" value="1"/>
</dbReference>
<feature type="domain" description="GS catalytic" evidence="7">
    <location>
        <begin position="113"/>
        <end position="428"/>
    </location>
</feature>
<evidence type="ECO:0000313" key="9">
    <source>
        <dbReference type="EMBL" id="BBG28016.1"/>
    </source>
</evidence>
<sequence length="428" mass="48541">MVSNLSRGDVLDQLKSGNIDYIRVEFIDVLGNTRARSLRRAEFEEISNGLKGVLFPESLLLLDYQDRPIRSKYDDIVAIPDLSTFVLIPYLERTARVLSFINMPDGSSSPFCTRTILKKATEALEELGYKLQVAFEPTFYLLKENTMEPADVAKAFSPEGLMEEQNFLRNMIKNLESVGVQVELINKHYGPGQYEVSFAKGDAMEASDSLIAAREVIRDTTRIFHMYSTFMPKPFKEHPGSSMDVYFSLTSLDGKDVLYDGNDKNGFSSTAYSFLGGIMEHLPSIMAFAAPTVNSYKRFREVFTPSVPGVGNERHFMIRIPSNFRESRSLEFRLADPLTNSYLFLASLIYAGIDGLKRGLTVEVNTYTNQLPSTLGESLNKLENDSYMMYSLGQEIHSAYLELKNSEIETYEREITPWEHNTYLKAGW</sequence>
<evidence type="ECO:0000313" key="11">
    <source>
        <dbReference type="Proteomes" id="UP000325030"/>
    </source>
</evidence>
<evidence type="ECO:0000259" key="7">
    <source>
        <dbReference type="PROSITE" id="PS51987"/>
    </source>
</evidence>
<keyword evidence="2" id="KW-0547">Nucleotide-binding</keyword>
<protein>
    <submittedName>
        <fullName evidence="8">Glutamine synthetase</fullName>
    </submittedName>
</protein>
<organism evidence="8 10">
    <name type="scientific">Sulfuracidifex tepidarius</name>
    <dbReference type="NCBI Taxonomy" id="1294262"/>
    <lineage>
        <taxon>Archaea</taxon>
        <taxon>Thermoproteota</taxon>
        <taxon>Thermoprotei</taxon>
        <taxon>Sulfolobales</taxon>
        <taxon>Sulfolobaceae</taxon>
        <taxon>Sulfuracidifex</taxon>
    </lineage>
</organism>
<reference evidence="8 10" key="2">
    <citation type="journal article" date="2020" name="Int. J. Syst. Evol. Microbiol.">
        <title>Sulfuracidifex tepidarius gen. nov., sp. nov. and transfer of Sulfolobus metallicus Huber and Stetter 1992 to the genus Sulfuracidifex as Sulfuracidifex metallicus comb. nov.</title>
        <authorList>
            <person name="Itoh T."/>
            <person name="Miura T."/>
            <person name="Sakai H.D."/>
            <person name="Kato S."/>
            <person name="Ohkuma M."/>
            <person name="Takashina T."/>
        </authorList>
    </citation>
    <scope>NUCLEOTIDE SEQUENCE [LARGE SCALE GENOMIC DNA]</scope>
    <source>
        <strain evidence="8 10">IC-006</strain>
        <strain evidence="9">IC-007</strain>
    </source>
</reference>
<dbReference type="GO" id="GO:0006542">
    <property type="term" value="P:glutamine biosynthetic process"/>
    <property type="evidence" value="ECO:0007669"/>
    <property type="project" value="InterPro"/>
</dbReference>
<dbReference type="Proteomes" id="UP000322983">
    <property type="component" value="Chromosome"/>
</dbReference>
<keyword evidence="3" id="KW-0067">ATP-binding</keyword>
<evidence type="ECO:0000256" key="2">
    <source>
        <dbReference type="ARBA" id="ARBA00022741"/>
    </source>
</evidence>
<dbReference type="SUPFAM" id="SSF54368">
    <property type="entry name" value="Glutamine synthetase, N-terminal domain"/>
    <property type="match status" value="1"/>
</dbReference>
<evidence type="ECO:0000256" key="4">
    <source>
        <dbReference type="PROSITE-ProRule" id="PRU01330"/>
    </source>
</evidence>